<dbReference type="InterPro" id="IPR044152">
    <property type="entry name" value="YqjM-like"/>
</dbReference>
<proteinExistence type="predicted"/>
<dbReference type="GeneID" id="8625865"/>
<dbReference type="STRING" id="44689.Q54L37"/>
<gene>
    <name evidence="2" type="ORF">DDB_G0286923</name>
</gene>
<dbReference type="CDD" id="cd02932">
    <property type="entry name" value="OYE_YqiM_FMN"/>
    <property type="match status" value="1"/>
</dbReference>
<dbReference type="AlphaFoldDB" id="Q54L37"/>
<dbReference type="GO" id="GO:0010181">
    <property type="term" value="F:FMN binding"/>
    <property type="evidence" value="ECO:0007669"/>
    <property type="project" value="InterPro"/>
</dbReference>
<dbReference type="KEGG" id="ddi:DDB_G0286923"/>
<keyword evidence="3" id="KW-1185">Reference proteome</keyword>
<sequence>MQEYKPNDLYTLPSTYKGPGFPSVTTTPDSSSNVEVPKTFTSITIKNMTLKNRTVVSPMCMYSSEDGFMNDFHLGHYTSYARGGASLIVFEAAATLANGRISYADAGVYKDEHIAPMKRITDNIHLYNSYAGIQLAHAGRKASSNPPFLDNARFSIPESEDGKGWKTYGPSPIAFNENMSVPIEMTLDDIKEVIDSFRLAAERCEKAGFDFIEIHGAHGYLINQFLSPTSNKRTDQYGCGSFEDRCRFLFDIVRAIRSVWPVEKALGVRLSCEEWCEGGWTLDDTIRVAKILETMDVDVFDCSSGGNSMSQSITIGPCYQVPLAHAVKKATSKLSVACVGLINSGKEIEEILQQDRADLVFLARPFLRNPHFTYQVAHELNIKIDYNIHYNRGRFTNTAY</sequence>
<dbReference type="OMA" id="ATWENMA"/>
<dbReference type="PaxDb" id="44689-DDB0238149"/>
<dbReference type="FunCoup" id="Q54L37">
    <property type="interactions" value="6"/>
</dbReference>
<dbReference type="PhylomeDB" id="Q54L37"/>
<dbReference type="SMR" id="Q54L37"/>
<dbReference type="GO" id="GO:0050661">
    <property type="term" value="F:NADP binding"/>
    <property type="evidence" value="ECO:0007669"/>
    <property type="project" value="InterPro"/>
</dbReference>
<evidence type="ECO:0000259" key="1">
    <source>
        <dbReference type="Pfam" id="PF00724"/>
    </source>
</evidence>
<dbReference type="PANTHER" id="PTHR43303">
    <property type="entry name" value="NADPH DEHYDROGENASE C23G7.10C-RELATED"/>
    <property type="match status" value="1"/>
</dbReference>
<name>Q54L37_DICDI</name>
<feature type="domain" description="NADH:flavin oxidoreductase/NADH oxidase N-terminal" evidence="1">
    <location>
        <begin position="40"/>
        <end position="381"/>
    </location>
</feature>
<comment type="caution">
    <text evidence="2">The sequence shown here is derived from an EMBL/GenBank/DDBJ whole genome shotgun (WGS) entry which is preliminary data.</text>
</comment>
<dbReference type="dictyBase" id="DDB_G0286923"/>
<dbReference type="EMBL" id="AAFI02000092">
    <property type="protein sequence ID" value="EAL63959.1"/>
    <property type="molecule type" value="Genomic_DNA"/>
</dbReference>
<accession>Q54L37</accession>
<dbReference type="InParanoid" id="Q54L37"/>
<dbReference type="Pfam" id="PF00724">
    <property type="entry name" value="Oxidored_FMN"/>
    <property type="match status" value="1"/>
</dbReference>
<dbReference type="InterPro" id="IPR013785">
    <property type="entry name" value="Aldolase_TIM"/>
</dbReference>
<protein>
    <submittedName>
        <fullName evidence="2">NADH:flavin oxidoreductase/NADH oxidase domain-containing protein</fullName>
    </submittedName>
</protein>
<dbReference type="eggNOG" id="KOG0134">
    <property type="taxonomic scope" value="Eukaryota"/>
</dbReference>
<reference evidence="2 3" key="1">
    <citation type="journal article" date="2005" name="Nature">
        <title>The genome of the social amoeba Dictyostelium discoideum.</title>
        <authorList>
            <consortium name="The Dictyostelium discoideum Sequencing Consortium"/>
            <person name="Eichinger L."/>
            <person name="Pachebat J.A."/>
            <person name="Glockner G."/>
            <person name="Rajandream M.A."/>
            <person name="Sucgang R."/>
            <person name="Berriman M."/>
            <person name="Song J."/>
            <person name="Olsen R."/>
            <person name="Szafranski K."/>
            <person name="Xu Q."/>
            <person name="Tunggal B."/>
            <person name="Kummerfeld S."/>
            <person name="Madera M."/>
            <person name="Konfortov B.A."/>
            <person name="Rivero F."/>
            <person name="Bankier A.T."/>
            <person name="Lehmann R."/>
            <person name="Hamlin N."/>
            <person name="Davies R."/>
            <person name="Gaudet P."/>
            <person name="Fey P."/>
            <person name="Pilcher K."/>
            <person name="Chen G."/>
            <person name="Saunders D."/>
            <person name="Sodergren E."/>
            <person name="Davis P."/>
            <person name="Kerhornou A."/>
            <person name="Nie X."/>
            <person name="Hall N."/>
            <person name="Anjard C."/>
            <person name="Hemphill L."/>
            <person name="Bason N."/>
            <person name="Farbrother P."/>
            <person name="Desany B."/>
            <person name="Just E."/>
            <person name="Morio T."/>
            <person name="Rost R."/>
            <person name="Churcher C."/>
            <person name="Cooper J."/>
            <person name="Haydock S."/>
            <person name="van Driessche N."/>
            <person name="Cronin A."/>
            <person name="Goodhead I."/>
            <person name="Muzny D."/>
            <person name="Mourier T."/>
            <person name="Pain A."/>
            <person name="Lu M."/>
            <person name="Harper D."/>
            <person name="Lindsay R."/>
            <person name="Hauser H."/>
            <person name="James K."/>
            <person name="Quiles M."/>
            <person name="Madan Babu M."/>
            <person name="Saito T."/>
            <person name="Buchrieser C."/>
            <person name="Wardroper A."/>
            <person name="Felder M."/>
            <person name="Thangavelu M."/>
            <person name="Johnson D."/>
            <person name="Knights A."/>
            <person name="Loulseged H."/>
            <person name="Mungall K."/>
            <person name="Oliver K."/>
            <person name="Price C."/>
            <person name="Quail M.A."/>
            <person name="Urushihara H."/>
            <person name="Hernandez J."/>
            <person name="Rabbinowitsch E."/>
            <person name="Steffen D."/>
            <person name="Sanders M."/>
            <person name="Ma J."/>
            <person name="Kohara Y."/>
            <person name="Sharp S."/>
            <person name="Simmonds M."/>
            <person name="Spiegler S."/>
            <person name="Tivey A."/>
            <person name="Sugano S."/>
            <person name="White B."/>
            <person name="Walker D."/>
            <person name="Woodward J."/>
            <person name="Winckler T."/>
            <person name="Tanaka Y."/>
            <person name="Shaulsky G."/>
            <person name="Schleicher M."/>
            <person name="Weinstock G."/>
            <person name="Rosenthal A."/>
            <person name="Cox E.C."/>
            <person name="Chisholm R.L."/>
            <person name="Gibbs R."/>
            <person name="Loomis W.F."/>
            <person name="Platzer M."/>
            <person name="Kay R.R."/>
            <person name="Williams J."/>
            <person name="Dear P.H."/>
            <person name="Noegel A.A."/>
            <person name="Barrell B."/>
            <person name="Kuspa A."/>
        </authorList>
    </citation>
    <scope>NUCLEOTIDE SEQUENCE [LARGE SCALE GENOMIC DNA]</scope>
    <source>
        <strain evidence="2 3">AX4</strain>
    </source>
</reference>
<dbReference type="InterPro" id="IPR001155">
    <property type="entry name" value="OxRdtase_FMN_N"/>
</dbReference>
<evidence type="ECO:0000313" key="3">
    <source>
        <dbReference type="Proteomes" id="UP000002195"/>
    </source>
</evidence>
<dbReference type="GO" id="GO:0003959">
    <property type="term" value="F:NADPH dehydrogenase activity"/>
    <property type="evidence" value="ECO:0007669"/>
    <property type="project" value="InterPro"/>
</dbReference>
<dbReference type="Proteomes" id="UP000002195">
    <property type="component" value="Unassembled WGS sequence"/>
</dbReference>
<dbReference type="VEuPathDB" id="AmoebaDB:DDB_G0286923"/>
<dbReference type="RefSeq" id="XP_637466.1">
    <property type="nucleotide sequence ID" value="XM_632374.1"/>
</dbReference>
<evidence type="ECO:0000313" key="2">
    <source>
        <dbReference type="EMBL" id="EAL63959.1"/>
    </source>
</evidence>
<organism evidence="2 3">
    <name type="scientific">Dictyostelium discoideum</name>
    <name type="common">Social amoeba</name>
    <dbReference type="NCBI Taxonomy" id="44689"/>
    <lineage>
        <taxon>Eukaryota</taxon>
        <taxon>Amoebozoa</taxon>
        <taxon>Evosea</taxon>
        <taxon>Eumycetozoa</taxon>
        <taxon>Dictyostelia</taxon>
        <taxon>Dictyosteliales</taxon>
        <taxon>Dictyosteliaceae</taxon>
        <taxon>Dictyostelium</taxon>
    </lineage>
</organism>
<dbReference type="PANTHER" id="PTHR43303:SF8">
    <property type="entry name" value="NADH:FLAVIN OXIDOREDUCTASE_NADH OXIDASE DOMAIN-CONTAINING PROTEIN"/>
    <property type="match status" value="1"/>
</dbReference>
<dbReference type="Gene3D" id="3.20.20.70">
    <property type="entry name" value="Aldolase class I"/>
    <property type="match status" value="1"/>
</dbReference>
<dbReference type="SUPFAM" id="SSF51395">
    <property type="entry name" value="FMN-linked oxidoreductases"/>
    <property type="match status" value="1"/>
</dbReference>
<dbReference type="HOGENOM" id="CLU_012153_2_3_1"/>